<proteinExistence type="predicted"/>
<dbReference type="InterPro" id="IPR019888">
    <property type="entry name" value="Tscrpt_reg_AsnC-like"/>
</dbReference>
<feature type="compositionally biased region" description="Basic and acidic residues" evidence="4">
    <location>
        <begin position="10"/>
        <end position="21"/>
    </location>
</feature>
<dbReference type="GO" id="GO:0043200">
    <property type="term" value="P:response to amino acid"/>
    <property type="evidence" value="ECO:0007669"/>
    <property type="project" value="TreeGrafter"/>
</dbReference>
<dbReference type="InterPro" id="IPR011008">
    <property type="entry name" value="Dimeric_a/b-barrel"/>
</dbReference>
<evidence type="ECO:0000256" key="1">
    <source>
        <dbReference type="ARBA" id="ARBA00023015"/>
    </source>
</evidence>
<dbReference type="Proteomes" id="UP001333818">
    <property type="component" value="Unassembled WGS sequence"/>
</dbReference>
<protein>
    <submittedName>
        <fullName evidence="6">Lrp/AsnC family transcriptional regulator</fullName>
    </submittedName>
</protein>
<dbReference type="RefSeq" id="WP_330484152.1">
    <property type="nucleotide sequence ID" value="NZ_JAZBJZ010000050.1"/>
</dbReference>
<dbReference type="PANTHER" id="PTHR30154:SF34">
    <property type="entry name" value="TRANSCRIPTIONAL REGULATOR AZLB"/>
    <property type="match status" value="1"/>
</dbReference>
<evidence type="ECO:0000313" key="6">
    <source>
        <dbReference type="EMBL" id="MEE3717721.1"/>
    </source>
</evidence>
<dbReference type="SMART" id="SM00344">
    <property type="entry name" value="HTH_ASNC"/>
    <property type="match status" value="1"/>
</dbReference>
<dbReference type="Pfam" id="PF13412">
    <property type="entry name" value="HTH_24"/>
    <property type="match status" value="1"/>
</dbReference>
<comment type="caution">
    <text evidence="6">The sequence shown here is derived from an EMBL/GenBank/DDBJ whole genome shotgun (WGS) entry which is preliminary data.</text>
</comment>
<dbReference type="GO" id="GO:0005829">
    <property type="term" value="C:cytosol"/>
    <property type="evidence" value="ECO:0007669"/>
    <property type="project" value="TreeGrafter"/>
</dbReference>
<dbReference type="SUPFAM" id="SSF46785">
    <property type="entry name" value="Winged helix' DNA-binding domain"/>
    <property type="match status" value="1"/>
</dbReference>
<dbReference type="InterPro" id="IPR036390">
    <property type="entry name" value="WH_DNA-bd_sf"/>
</dbReference>
<accession>A0AAW9Q498</accession>
<name>A0AAW9Q498_9CYAN</name>
<evidence type="ECO:0000259" key="5">
    <source>
        <dbReference type="PROSITE" id="PS50956"/>
    </source>
</evidence>
<dbReference type="InterPro" id="IPR000485">
    <property type="entry name" value="AsnC-type_HTH_dom"/>
</dbReference>
<dbReference type="Gene3D" id="1.10.10.10">
    <property type="entry name" value="Winged helix-like DNA-binding domain superfamily/Winged helix DNA-binding domain"/>
    <property type="match status" value="1"/>
</dbReference>
<feature type="domain" description="HTH asnC-type" evidence="5">
    <location>
        <begin position="22"/>
        <end position="83"/>
    </location>
</feature>
<evidence type="ECO:0000256" key="2">
    <source>
        <dbReference type="ARBA" id="ARBA00023125"/>
    </source>
</evidence>
<dbReference type="PROSITE" id="PS50956">
    <property type="entry name" value="HTH_ASNC_2"/>
    <property type="match status" value="1"/>
</dbReference>
<dbReference type="Pfam" id="PF01037">
    <property type="entry name" value="AsnC_trans_reg"/>
    <property type="match status" value="1"/>
</dbReference>
<dbReference type="InterPro" id="IPR036388">
    <property type="entry name" value="WH-like_DNA-bd_sf"/>
</dbReference>
<dbReference type="GO" id="GO:0043565">
    <property type="term" value="F:sequence-specific DNA binding"/>
    <property type="evidence" value="ECO:0007669"/>
    <property type="project" value="InterPro"/>
</dbReference>
<sequence>MQKKKPPKRKPTEKQPEQFQQLDDRDRLLLQLLQENSRTSNAELARQLNLTPPGLQKRLKKLEDSGCIDGYVTLVNREALGLDLLCFTQVTLSHNQPECVGQFCERMQGLPEVLECHHLTGEFDYLLKVVVPDHQELERFLNEEITLIPGVDKVRTNIVLNQIKASTSLPLDTELNSIEVKT</sequence>
<evidence type="ECO:0000256" key="4">
    <source>
        <dbReference type="SAM" id="MobiDB-lite"/>
    </source>
</evidence>
<evidence type="ECO:0000256" key="3">
    <source>
        <dbReference type="ARBA" id="ARBA00023163"/>
    </source>
</evidence>
<evidence type="ECO:0000313" key="7">
    <source>
        <dbReference type="Proteomes" id="UP001333818"/>
    </source>
</evidence>
<dbReference type="EMBL" id="JAZBJZ010000050">
    <property type="protein sequence ID" value="MEE3717721.1"/>
    <property type="molecule type" value="Genomic_DNA"/>
</dbReference>
<dbReference type="InterPro" id="IPR019885">
    <property type="entry name" value="Tscrpt_reg_HTH_AsnC-type_CS"/>
</dbReference>
<dbReference type="PANTHER" id="PTHR30154">
    <property type="entry name" value="LEUCINE-RESPONSIVE REGULATORY PROTEIN"/>
    <property type="match status" value="1"/>
</dbReference>
<dbReference type="PROSITE" id="PS00519">
    <property type="entry name" value="HTH_ASNC_1"/>
    <property type="match status" value="1"/>
</dbReference>
<dbReference type="SUPFAM" id="SSF54909">
    <property type="entry name" value="Dimeric alpha+beta barrel"/>
    <property type="match status" value="1"/>
</dbReference>
<dbReference type="PRINTS" id="PR00033">
    <property type="entry name" value="HTHASNC"/>
</dbReference>
<dbReference type="InterPro" id="IPR019887">
    <property type="entry name" value="Tscrpt_reg_AsnC/Lrp_C"/>
</dbReference>
<keyword evidence="1" id="KW-0805">Transcription regulation</keyword>
<organism evidence="6 7">
    <name type="scientific">Tumidithrix elongata BACA0141</name>
    <dbReference type="NCBI Taxonomy" id="2716417"/>
    <lineage>
        <taxon>Bacteria</taxon>
        <taxon>Bacillati</taxon>
        <taxon>Cyanobacteriota</taxon>
        <taxon>Cyanophyceae</taxon>
        <taxon>Pseudanabaenales</taxon>
        <taxon>Pseudanabaenaceae</taxon>
        <taxon>Tumidithrix</taxon>
        <taxon>Tumidithrix elongata</taxon>
    </lineage>
</organism>
<feature type="region of interest" description="Disordered" evidence="4">
    <location>
        <begin position="1"/>
        <end position="21"/>
    </location>
</feature>
<keyword evidence="3" id="KW-0804">Transcription</keyword>
<reference evidence="6" key="1">
    <citation type="submission" date="2024-01" db="EMBL/GenBank/DDBJ databases">
        <title>Bank of Algae and Cyanobacteria of the Azores (BACA) strain genomes.</title>
        <authorList>
            <person name="Luz R."/>
            <person name="Cordeiro R."/>
            <person name="Fonseca A."/>
            <person name="Goncalves V."/>
        </authorList>
    </citation>
    <scope>NUCLEOTIDE SEQUENCE</scope>
    <source>
        <strain evidence="6">BACA0141</strain>
    </source>
</reference>
<keyword evidence="7" id="KW-1185">Reference proteome</keyword>
<dbReference type="Gene3D" id="3.30.70.920">
    <property type="match status" value="1"/>
</dbReference>
<gene>
    <name evidence="6" type="ORF">V2H45_13350</name>
</gene>
<dbReference type="AlphaFoldDB" id="A0AAW9Q498"/>
<keyword evidence="2" id="KW-0238">DNA-binding</keyword>